<dbReference type="GO" id="GO:0016787">
    <property type="term" value="F:hydrolase activity"/>
    <property type="evidence" value="ECO:0007669"/>
    <property type="project" value="UniProtKB-KW"/>
</dbReference>
<dbReference type="InterPro" id="IPR050266">
    <property type="entry name" value="AB_hydrolase_sf"/>
</dbReference>
<dbReference type="SUPFAM" id="SSF53474">
    <property type="entry name" value="alpha/beta-Hydrolases"/>
    <property type="match status" value="1"/>
</dbReference>
<dbReference type="AlphaFoldDB" id="A0A0M0L4Z6"/>
<feature type="domain" description="AB hydrolase-1" evidence="2">
    <location>
        <begin position="81"/>
        <end position="161"/>
    </location>
</feature>
<dbReference type="Proteomes" id="UP000037558">
    <property type="component" value="Unassembled WGS sequence"/>
</dbReference>
<dbReference type="GO" id="GO:0016020">
    <property type="term" value="C:membrane"/>
    <property type="evidence" value="ECO:0007669"/>
    <property type="project" value="TreeGrafter"/>
</dbReference>
<keyword evidence="4" id="KW-1185">Reference proteome</keyword>
<dbReference type="PATRIC" id="fig|284581.3.peg.1979"/>
<comment type="caution">
    <text evidence="3">The sequence shown here is derived from an EMBL/GenBank/DDBJ whole genome shotgun (WGS) entry which is preliminary data.</text>
</comment>
<sequence length="297" mass="33727">MGEGCFVGKETIYKSEGKRLITHHYDNYLKSFDFDIEQIYVDTSYGKTHILVAGPPEGKPIFIFQGGNCINPMTLSWFLPLVDQYRVYAPDTIGHPGYSDENRMSAKDDSFAQWIKELMDYFNINSSAFVGPSYGAGIILRLATFMPDKIDCSVLVSPAGIRLGSKMRMIKDILLPLVLFKATSSPKYLHKITATMSDNSMGKMDKKIIGDVFQYVRLEQEMPKLTTKEELSHYSSPTLIMAGRKDIFFPESKLNKVAREIIPNLIAFKTYDMGHFPSEEHLIKINGDIVEFLTDHY</sequence>
<evidence type="ECO:0000256" key="1">
    <source>
        <dbReference type="ARBA" id="ARBA00022801"/>
    </source>
</evidence>
<evidence type="ECO:0000313" key="4">
    <source>
        <dbReference type="Proteomes" id="UP000037558"/>
    </source>
</evidence>
<dbReference type="Gene3D" id="3.40.50.1820">
    <property type="entry name" value="alpha/beta hydrolase"/>
    <property type="match status" value="1"/>
</dbReference>
<dbReference type="PANTHER" id="PTHR43798">
    <property type="entry name" value="MONOACYLGLYCEROL LIPASE"/>
    <property type="match status" value="1"/>
</dbReference>
<dbReference type="EMBL" id="LILC01000013">
    <property type="protein sequence ID" value="KOO46109.1"/>
    <property type="molecule type" value="Genomic_DNA"/>
</dbReference>
<dbReference type="InterPro" id="IPR000073">
    <property type="entry name" value="AB_hydrolase_1"/>
</dbReference>
<accession>A0A0M0L4Z6</accession>
<evidence type="ECO:0000259" key="2">
    <source>
        <dbReference type="Pfam" id="PF00561"/>
    </source>
</evidence>
<keyword evidence="1 3" id="KW-0378">Hydrolase</keyword>
<name>A0A0M0L4Z6_9BACI</name>
<protein>
    <submittedName>
        <fullName evidence="3">Alpha/beta hydrolase</fullName>
    </submittedName>
</protein>
<dbReference type="InterPro" id="IPR029058">
    <property type="entry name" value="AB_hydrolase_fold"/>
</dbReference>
<dbReference type="STRING" id="284581.AMD01_09550"/>
<dbReference type="PRINTS" id="PR00111">
    <property type="entry name" value="ABHYDROLASE"/>
</dbReference>
<dbReference type="Pfam" id="PF00561">
    <property type="entry name" value="Abhydrolase_1"/>
    <property type="match status" value="1"/>
</dbReference>
<gene>
    <name evidence="3" type="ORF">AMD01_09550</name>
</gene>
<evidence type="ECO:0000313" key="3">
    <source>
        <dbReference type="EMBL" id="KOO46109.1"/>
    </source>
</evidence>
<organism evidence="3 4">
    <name type="scientific">Priestia koreensis</name>
    <dbReference type="NCBI Taxonomy" id="284581"/>
    <lineage>
        <taxon>Bacteria</taxon>
        <taxon>Bacillati</taxon>
        <taxon>Bacillota</taxon>
        <taxon>Bacilli</taxon>
        <taxon>Bacillales</taxon>
        <taxon>Bacillaceae</taxon>
        <taxon>Priestia</taxon>
    </lineage>
</organism>
<proteinExistence type="predicted"/>
<reference evidence="4" key="1">
    <citation type="submission" date="2015-08" db="EMBL/GenBank/DDBJ databases">
        <title>Fjat-14210 dsm16467.</title>
        <authorList>
            <person name="Liu B."/>
            <person name="Wang J."/>
            <person name="Zhu Y."/>
            <person name="Liu G."/>
            <person name="Chen Q."/>
            <person name="Chen Z."/>
            <person name="Lan J."/>
            <person name="Che J."/>
            <person name="Ge C."/>
            <person name="Shi H."/>
            <person name="Pan Z."/>
            <person name="Liu X."/>
        </authorList>
    </citation>
    <scope>NUCLEOTIDE SEQUENCE [LARGE SCALE GENOMIC DNA]</scope>
    <source>
        <strain evidence="4">DSM 16467</strain>
    </source>
</reference>
<dbReference type="PANTHER" id="PTHR43798:SF31">
    <property type="entry name" value="AB HYDROLASE SUPERFAMILY PROTEIN YCLE"/>
    <property type="match status" value="1"/>
</dbReference>